<feature type="signal peptide" evidence="1">
    <location>
        <begin position="1"/>
        <end position="24"/>
    </location>
</feature>
<dbReference type="InterPro" id="IPR014917">
    <property type="entry name" value="DUF1800"/>
</dbReference>
<dbReference type="Proteomes" id="UP001064632">
    <property type="component" value="Chromosome"/>
</dbReference>
<protein>
    <submittedName>
        <fullName evidence="2">DUF1800 domain-containing protein</fullName>
    </submittedName>
</protein>
<keyword evidence="1" id="KW-0732">Signal</keyword>
<proteinExistence type="predicted"/>
<evidence type="ECO:0000313" key="3">
    <source>
        <dbReference type="Proteomes" id="UP001064632"/>
    </source>
</evidence>
<evidence type="ECO:0000256" key="1">
    <source>
        <dbReference type="SAM" id="SignalP"/>
    </source>
</evidence>
<dbReference type="Pfam" id="PF08811">
    <property type="entry name" value="DUF1800"/>
    <property type="match status" value="1"/>
</dbReference>
<gene>
    <name evidence="2" type="ORF">N4264_21180</name>
</gene>
<dbReference type="RefSeq" id="WP_261694203.1">
    <property type="nucleotide sequence ID" value="NZ_CP104694.1"/>
</dbReference>
<reference evidence="2" key="1">
    <citation type="submission" date="2022-09" db="EMBL/GenBank/DDBJ databases">
        <title>Tahibacter sp. nov., isolated from a fresh water.</title>
        <authorList>
            <person name="Baek J.H."/>
            <person name="Lee J.K."/>
            <person name="Kim J.M."/>
            <person name="Jeon C.O."/>
        </authorList>
    </citation>
    <scope>NUCLEOTIDE SEQUENCE</scope>
    <source>
        <strain evidence="2">W38</strain>
    </source>
</reference>
<sequence>MEKSGSFRGVVAALGMMLAVSATAQVEPSRRPDRMFHQGFERVDAGPFNDADAARFLAQASFGATTADIQRLRQLGYAGWLAEQQSLPMTRELEYLDWVASTGEPVYQNARVEAWWLGALGGPDPAVPTRLHGDQLRQRVAFALSEIFVISKLSGAVSGQVRSMSQYYDMLAQHAFGNYRDLLEAVTLHPAMGHYLSMFKNRKPDLVANIRPDENYAREILQLFSIGLVQLNADGTPQLAGGQPLPTYGQTVVRGFAHVFTGWNWKNCYQGNSWDWEFCEPGPNGAYWLEPMEPVADYHDTQGPETDGSGLAYKQLLDYPGVALPSGRLYAGGTARSDLQAALDNIFHHPNVGPFLARQLIQRLVTSNPTPAYVGRVAAVFANNGSGVRGDLGAVVRAILLDREARYGLYSEPDRFGKVREPLLRLTHLRRALDARAGNGRFFDWNPEFDFAQAPLASPSVFNFFKPDYSPPGELAGQGMVAPELQIHAESQITAQANALGSQVFWGYVGQTFADETNILINSTRDTALAENPAALVERYDLLFLSGQMSPWLRERLVAYLQTITANSVPEYRRQRVHEALYLILNSPEYAVQK</sequence>
<name>A0ABY6BH88_9GAMM</name>
<organism evidence="2 3">
    <name type="scientific">Tahibacter amnicola</name>
    <dbReference type="NCBI Taxonomy" id="2976241"/>
    <lineage>
        <taxon>Bacteria</taxon>
        <taxon>Pseudomonadati</taxon>
        <taxon>Pseudomonadota</taxon>
        <taxon>Gammaproteobacteria</taxon>
        <taxon>Lysobacterales</taxon>
        <taxon>Rhodanobacteraceae</taxon>
        <taxon>Tahibacter</taxon>
    </lineage>
</organism>
<feature type="chain" id="PRO_5046722227" evidence="1">
    <location>
        <begin position="25"/>
        <end position="594"/>
    </location>
</feature>
<accession>A0ABY6BH88</accession>
<evidence type="ECO:0000313" key="2">
    <source>
        <dbReference type="EMBL" id="UXI67227.1"/>
    </source>
</evidence>
<dbReference type="PANTHER" id="PTHR43737">
    <property type="entry name" value="BLL7424 PROTEIN"/>
    <property type="match status" value="1"/>
</dbReference>
<dbReference type="EMBL" id="CP104694">
    <property type="protein sequence ID" value="UXI67227.1"/>
    <property type="molecule type" value="Genomic_DNA"/>
</dbReference>
<keyword evidence="3" id="KW-1185">Reference proteome</keyword>
<dbReference type="PANTHER" id="PTHR43737:SF1">
    <property type="entry name" value="DUF1501 DOMAIN-CONTAINING PROTEIN"/>
    <property type="match status" value="1"/>
</dbReference>